<protein>
    <recommendedName>
        <fullName evidence="19">Aminopeptidase</fullName>
        <ecNumber evidence="19">3.4.11.-</ecNumber>
    </recommendedName>
</protein>
<dbReference type="Ensembl" id="ENSOKIT00005098496.1">
    <property type="protein sequence ID" value="ENSOKIP00005092199.1"/>
    <property type="gene ID" value="ENSOKIG00005039352.1"/>
</dbReference>
<dbReference type="SUPFAM" id="SSF63737">
    <property type="entry name" value="Leukotriene A4 hydrolase N-terminal domain"/>
    <property type="match status" value="1"/>
</dbReference>
<evidence type="ECO:0000313" key="23">
    <source>
        <dbReference type="Ensembl" id="ENSOKIP00005092199.1"/>
    </source>
</evidence>
<dbReference type="GO" id="GO:0070006">
    <property type="term" value="F:metalloaminopeptidase activity"/>
    <property type="evidence" value="ECO:0007669"/>
    <property type="project" value="TreeGrafter"/>
</dbReference>
<dbReference type="EC" id="3.4.11.-" evidence="19"/>
<dbReference type="Pfam" id="PF11838">
    <property type="entry name" value="ERAP1_C"/>
    <property type="match status" value="1"/>
</dbReference>
<evidence type="ECO:0000256" key="4">
    <source>
        <dbReference type="ARBA" id="ARBA00022475"/>
    </source>
</evidence>
<dbReference type="Pfam" id="PF01433">
    <property type="entry name" value="Peptidase_M1"/>
    <property type="match status" value="1"/>
</dbReference>
<evidence type="ECO:0000259" key="22">
    <source>
        <dbReference type="Pfam" id="PF17900"/>
    </source>
</evidence>
<dbReference type="InterPro" id="IPR024571">
    <property type="entry name" value="ERAP1-like_C_dom"/>
</dbReference>
<evidence type="ECO:0000313" key="24">
    <source>
        <dbReference type="Proteomes" id="UP000694557"/>
    </source>
</evidence>
<keyword evidence="10" id="KW-0735">Signal-anchor</keyword>
<feature type="binding site" evidence="17">
    <location>
        <position position="372"/>
    </location>
    <ligand>
        <name>Zn(2+)</name>
        <dbReference type="ChEBI" id="CHEBI:29105"/>
        <note>catalytic</note>
    </ligand>
</feature>
<accession>A0A8C7JSP8</accession>
<keyword evidence="12 19" id="KW-0482">Metalloprotease</keyword>
<feature type="site" description="Transition state stabilizer" evidence="18">
    <location>
        <position position="457"/>
    </location>
</feature>
<feature type="active site" description="Proton acceptor" evidence="16">
    <location>
        <position position="369"/>
    </location>
</feature>
<keyword evidence="14" id="KW-1015">Disulfide bond</keyword>
<dbReference type="InterPro" id="IPR034016">
    <property type="entry name" value="M1_APN-typ"/>
</dbReference>
<feature type="binding site" evidence="17">
    <location>
        <position position="391"/>
    </location>
    <ligand>
        <name>Zn(2+)</name>
        <dbReference type="ChEBI" id="CHEBI:29105"/>
        <note>catalytic</note>
    </ligand>
</feature>
<evidence type="ECO:0000256" key="12">
    <source>
        <dbReference type="ARBA" id="ARBA00023049"/>
    </source>
</evidence>
<dbReference type="InterPro" id="IPR042097">
    <property type="entry name" value="Aminopeptidase_N-like_N_sf"/>
</dbReference>
<comment type="subcellular location">
    <subcellularLocation>
        <location evidence="1">Cell membrane</location>
        <topology evidence="1">Single-pass type II membrane protein</topology>
    </subcellularLocation>
</comment>
<dbReference type="PANTHER" id="PTHR11533">
    <property type="entry name" value="PROTEASE M1 ZINC METALLOPROTEASE"/>
    <property type="match status" value="1"/>
</dbReference>
<feature type="domain" description="Aminopeptidase N-like N-terminal" evidence="22">
    <location>
        <begin position="65"/>
        <end position="259"/>
    </location>
</feature>
<dbReference type="GO" id="GO:0005737">
    <property type="term" value="C:cytoplasm"/>
    <property type="evidence" value="ECO:0007669"/>
    <property type="project" value="TreeGrafter"/>
</dbReference>
<dbReference type="Gene3D" id="1.25.50.20">
    <property type="match status" value="1"/>
</dbReference>
<evidence type="ECO:0000256" key="14">
    <source>
        <dbReference type="ARBA" id="ARBA00023157"/>
    </source>
</evidence>
<keyword evidence="9 17" id="KW-0862">Zinc</keyword>
<dbReference type="AlphaFoldDB" id="A0A8C7JSP8"/>
<evidence type="ECO:0000256" key="7">
    <source>
        <dbReference type="ARBA" id="ARBA00022723"/>
    </source>
</evidence>
<keyword evidence="3 19" id="KW-0031">Aminopeptidase</keyword>
<evidence type="ECO:0000256" key="1">
    <source>
        <dbReference type="ARBA" id="ARBA00004401"/>
    </source>
</evidence>
<gene>
    <name evidence="23" type="primary">ANPEP</name>
</gene>
<dbReference type="PRINTS" id="PR00756">
    <property type="entry name" value="ALADIPTASE"/>
</dbReference>
<keyword evidence="8 19" id="KW-0378">Hydrolase</keyword>
<comment type="similarity">
    <text evidence="2 19">Belongs to the peptidase M1 family.</text>
</comment>
<keyword evidence="11 19" id="KW-1133">Transmembrane helix</keyword>
<dbReference type="GO" id="GO:0005615">
    <property type="term" value="C:extracellular space"/>
    <property type="evidence" value="ECO:0007669"/>
    <property type="project" value="TreeGrafter"/>
</dbReference>
<evidence type="ECO:0000256" key="6">
    <source>
        <dbReference type="ARBA" id="ARBA00022692"/>
    </source>
</evidence>
<evidence type="ECO:0000259" key="21">
    <source>
        <dbReference type="Pfam" id="PF11838"/>
    </source>
</evidence>
<keyword evidence="24" id="KW-1185">Reference proteome</keyword>
<keyword evidence="5 19" id="KW-0645">Protease</keyword>
<evidence type="ECO:0000256" key="13">
    <source>
        <dbReference type="ARBA" id="ARBA00023136"/>
    </source>
</evidence>
<dbReference type="Gene3D" id="1.10.390.10">
    <property type="entry name" value="Neutral Protease Domain 2"/>
    <property type="match status" value="1"/>
</dbReference>
<evidence type="ECO:0000256" key="15">
    <source>
        <dbReference type="ARBA" id="ARBA00023180"/>
    </source>
</evidence>
<dbReference type="Gene3D" id="2.60.40.1730">
    <property type="entry name" value="tricorn interacting facor f3 domain"/>
    <property type="match status" value="1"/>
</dbReference>
<dbReference type="FunFam" id="1.10.390.10:FF:000016">
    <property type="entry name" value="Glutamyl aminopeptidase"/>
    <property type="match status" value="1"/>
</dbReference>
<evidence type="ECO:0000256" key="19">
    <source>
        <dbReference type="RuleBase" id="RU364040"/>
    </source>
</evidence>
<keyword evidence="4" id="KW-1003">Cell membrane</keyword>
<dbReference type="CDD" id="cd09601">
    <property type="entry name" value="M1_APN-Q_like"/>
    <property type="match status" value="1"/>
</dbReference>
<keyword evidence="7 17" id="KW-0479">Metal-binding</keyword>
<evidence type="ECO:0000256" key="2">
    <source>
        <dbReference type="ARBA" id="ARBA00010136"/>
    </source>
</evidence>
<dbReference type="InterPro" id="IPR050344">
    <property type="entry name" value="Peptidase_M1_aminopeptidases"/>
</dbReference>
<comment type="cofactor">
    <cofactor evidence="17 19">
        <name>Zn(2+)</name>
        <dbReference type="ChEBI" id="CHEBI:29105"/>
    </cofactor>
    <text evidence="17 19">Binds 1 zinc ion per subunit.</text>
</comment>
<dbReference type="GO" id="GO:0008270">
    <property type="term" value="F:zinc ion binding"/>
    <property type="evidence" value="ECO:0007669"/>
    <property type="project" value="UniProtKB-UniRule"/>
</dbReference>
<dbReference type="FunFam" id="2.60.40.1730:FF:000001">
    <property type="entry name" value="Leucyl-cystinyl aminopeptidase"/>
    <property type="match status" value="1"/>
</dbReference>
<proteinExistence type="inferred from homology"/>
<reference evidence="23" key="1">
    <citation type="submission" date="2025-08" db="UniProtKB">
        <authorList>
            <consortium name="Ensembl"/>
        </authorList>
    </citation>
    <scope>IDENTIFICATION</scope>
</reference>
<evidence type="ECO:0000256" key="8">
    <source>
        <dbReference type="ARBA" id="ARBA00022801"/>
    </source>
</evidence>
<feature type="domain" description="Peptidase M1 membrane alanine aminopeptidase" evidence="20">
    <location>
        <begin position="296"/>
        <end position="511"/>
    </location>
</feature>
<dbReference type="GO" id="GO:0005886">
    <property type="term" value="C:plasma membrane"/>
    <property type="evidence" value="ECO:0007669"/>
    <property type="project" value="UniProtKB-SubCell"/>
</dbReference>
<evidence type="ECO:0000256" key="17">
    <source>
        <dbReference type="PIRSR" id="PIRSR634016-3"/>
    </source>
</evidence>
<dbReference type="Proteomes" id="UP000694557">
    <property type="component" value="Unassembled WGS sequence"/>
</dbReference>
<dbReference type="InterPro" id="IPR045357">
    <property type="entry name" value="Aminopeptidase_N-like_N"/>
</dbReference>
<dbReference type="SUPFAM" id="SSF55486">
    <property type="entry name" value="Metalloproteases ('zincins'), catalytic domain"/>
    <property type="match status" value="1"/>
</dbReference>
<feature type="domain" description="ERAP1-like C-terminal" evidence="21">
    <location>
        <begin position="585"/>
        <end position="821"/>
    </location>
</feature>
<organism evidence="23 24">
    <name type="scientific">Oncorhynchus kisutch</name>
    <name type="common">Coho salmon</name>
    <name type="synonym">Salmo kisutch</name>
    <dbReference type="NCBI Taxonomy" id="8019"/>
    <lineage>
        <taxon>Eukaryota</taxon>
        <taxon>Metazoa</taxon>
        <taxon>Chordata</taxon>
        <taxon>Craniata</taxon>
        <taxon>Vertebrata</taxon>
        <taxon>Euteleostomi</taxon>
        <taxon>Actinopterygii</taxon>
        <taxon>Neopterygii</taxon>
        <taxon>Teleostei</taxon>
        <taxon>Protacanthopterygii</taxon>
        <taxon>Salmoniformes</taxon>
        <taxon>Salmonidae</taxon>
        <taxon>Salmoninae</taxon>
        <taxon>Oncorhynchus</taxon>
    </lineage>
</organism>
<feature type="binding site" evidence="17">
    <location>
        <position position="368"/>
    </location>
    <ligand>
        <name>Zn(2+)</name>
        <dbReference type="ChEBI" id="CHEBI:29105"/>
        <note>catalytic</note>
    </ligand>
</feature>
<keyword evidence="6 19" id="KW-0812">Transmembrane</keyword>
<name>A0A8C7JSP8_ONCKI</name>
<evidence type="ECO:0000256" key="10">
    <source>
        <dbReference type="ARBA" id="ARBA00022968"/>
    </source>
</evidence>
<evidence type="ECO:0000256" key="18">
    <source>
        <dbReference type="PIRSR" id="PIRSR634016-4"/>
    </source>
</evidence>
<evidence type="ECO:0000256" key="11">
    <source>
        <dbReference type="ARBA" id="ARBA00022989"/>
    </source>
</evidence>
<dbReference type="InterPro" id="IPR014782">
    <property type="entry name" value="Peptidase_M1_dom"/>
</dbReference>
<evidence type="ECO:0000259" key="20">
    <source>
        <dbReference type="Pfam" id="PF01433"/>
    </source>
</evidence>
<reference evidence="23" key="2">
    <citation type="submission" date="2025-09" db="UniProtKB">
        <authorList>
            <consortium name="Ensembl"/>
        </authorList>
    </citation>
    <scope>IDENTIFICATION</scope>
</reference>
<evidence type="ECO:0000256" key="3">
    <source>
        <dbReference type="ARBA" id="ARBA00022438"/>
    </source>
</evidence>
<feature type="transmembrane region" description="Helical" evidence="19">
    <location>
        <begin position="12"/>
        <end position="33"/>
    </location>
</feature>
<dbReference type="GeneTree" id="ENSGT00940000154876"/>
<dbReference type="PANTHER" id="PTHR11533:SF172">
    <property type="entry name" value="AMINOPEPTIDASE N"/>
    <property type="match status" value="1"/>
</dbReference>
<keyword evidence="13 19" id="KW-0472">Membrane</keyword>
<evidence type="ECO:0000256" key="5">
    <source>
        <dbReference type="ARBA" id="ARBA00022670"/>
    </source>
</evidence>
<dbReference type="InterPro" id="IPR027268">
    <property type="entry name" value="Peptidase_M4/M1_CTD_sf"/>
</dbReference>
<dbReference type="Pfam" id="PF17900">
    <property type="entry name" value="Peptidase_M1_N"/>
    <property type="match status" value="1"/>
</dbReference>
<evidence type="ECO:0000256" key="9">
    <source>
        <dbReference type="ARBA" id="ARBA00022833"/>
    </source>
</evidence>
<dbReference type="GO" id="GO:0042277">
    <property type="term" value="F:peptide binding"/>
    <property type="evidence" value="ECO:0007669"/>
    <property type="project" value="TreeGrafter"/>
</dbReference>
<sequence length="823" mass="92643">MGKGFFISKTLGIVGVIVGTGVVATIIALSVVYSQEKAKINEAVNPPTTPSTPWEHYRLPDSLSPVSYNITLWPRLVVNTSTGLFIFTGQSAVVFQCKKDTDLILIHANKLNLTLLSLISRDGATAPTIKKSWLEVPTQFLVIQLNSNLMAGSQYELYTEFIGELADDLGGFYRSEYTEGTSPPVRKVVATTQMQPVDARKAFPCFDEPAMKAVFHMTLLHAHGTVALANGMNLVNVTVNGQDVTRTSFQPTPLMSTYLLAFVVSEFGFIHSTEGEKVLIRIWARKQAIAEGQGDYALEKTGPILEFFENYYSSSYPLTKSDQIALPDFSAGAMENWGLITYRETALLYNPASSSNGDKEWIATVISHELAHMWFGNLVTMKWWNDLWLNEGFASYVSYLGANSAEPTWNVTDLIVLKEVHGAMSVDALASSHPLSAKEEDVMRPAQISELFDTITYSKLKCDLISPQTYLNTFKYSNTVYQDLWKHLQMAADSTPGLDLPASVDDIMNRWILQMGFPVVTIDTATGSINQRHFLLDPDSITVHMIMMLSNLLNYYVPGRPAQSLLTVPIWEPDIFQCPCVYIQAIPVINRAQVVDDAFNLARARIVSTILALRTTLFLQREREYMPWQTADRNLGYFFLMFDRSDVYGPMQAYLNKQVTPLFNHFKTITADWTKIPEKHTDQYNQVNAISIACSTGVAGCEELTTGWFKDWMKTPENNTIHPNLRQTVYCSAIAAGGVEEWDFAWRMYREASIASEADKLMYSLACTRVPWLLNRYLNYCLDPEKIRKQDATFTIVYIAGNVVGQSLAWDFVRTNWNHLFNE</sequence>
<dbReference type="GO" id="GO:0006508">
    <property type="term" value="P:proteolysis"/>
    <property type="evidence" value="ECO:0007669"/>
    <property type="project" value="UniProtKB-KW"/>
</dbReference>
<keyword evidence="15" id="KW-0325">Glycoprotein</keyword>
<dbReference type="InterPro" id="IPR001930">
    <property type="entry name" value="Peptidase_M1"/>
</dbReference>
<dbReference type="FunFam" id="1.25.50.20:FF:000012">
    <property type="entry name" value="Aminopeptidase N"/>
    <property type="match status" value="1"/>
</dbReference>
<evidence type="ECO:0000256" key="16">
    <source>
        <dbReference type="PIRSR" id="PIRSR634016-1"/>
    </source>
</evidence>
<dbReference type="GO" id="GO:0043171">
    <property type="term" value="P:peptide catabolic process"/>
    <property type="evidence" value="ECO:0007669"/>
    <property type="project" value="TreeGrafter"/>
</dbReference>